<comment type="caution">
    <text evidence="1">The sequence shown here is derived from an EMBL/GenBank/DDBJ whole genome shotgun (WGS) entry which is preliminary data.</text>
</comment>
<accession>A0A219AS27</accession>
<dbReference type="GeneID" id="33937376"/>
<sequence length="101" mass="11192">MTSMALGEGGYRKANAINIPSSFNLYHWAETGVGEVIDLPLRLARCMLVNCVHLHSRSKISYIAHAIAQNKSICCFYLRCWAGGINLFLIPHSMPSMRVGP</sequence>
<dbReference type="RefSeq" id="XP_022286001.1">
    <property type="nucleotide sequence ID" value="XM_022430255.1"/>
</dbReference>
<dbReference type="EMBL" id="LSBJ02000001">
    <property type="protein sequence ID" value="OWT43593.1"/>
    <property type="molecule type" value="Genomic_DNA"/>
</dbReference>
<organism evidence="1 2">
    <name type="scientific">Pochonia chlamydosporia 170</name>
    <dbReference type="NCBI Taxonomy" id="1380566"/>
    <lineage>
        <taxon>Eukaryota</taxon>
        <taxon>Fungi</taxon>
        <taxon>Dikarya</taxon>
        <taxon>Ascomycota</taxon>
        <taxon>Pezizomycotina</taxon>
        <taxon>Sordariomycetes</taxon>
        <taxon>Hypocreomycetidae</taxon>
        <taxon>Hypocreales</taxon>
        <taxon>Clavicipitaceae</taxon>
        <taxon>Pochonia</taxon>
    </lineage>
</organism>
<dbReference type="AlphaFoldDB" id="A0A219AS27"/>
<proteinExistence type="predicted"/>
<protein>
    <submittedName>
        <fullName evidence="1">Uncharacterized protein</fullName>
    </submittedName>
</protein>
<reference evidence="1 2" key="1">
    <citation type="journal article" date="2016" name="PLoS Pathog.">
        <title>Biosynthesis of antibiotic leucinostatins in bio-control fungus Purpureocillium lilacinum and their inhibition on phytophthora revealed by genome mining.</title>
        <authorList>
            <person name="Wang G."/>
            <person name="Liu Z."/>
            <person name="Lin R."/>
            <person name="Li E."/>
            <person name="Mao Z."/>
            <person name="Ling J."/>
            <person name="Yang Y."/>
            <person name="Yin W.B."/>
            <person name="Xie B."/>
        </authorList>
    </citation>
    <scope>NUCLEOTIDE SEQUENCE [LARGE SCALE GENOMIC DNA]</scope>
    <source>
        <strain evidence="1">170</strain>
    </source>
</reference>
<dbReference type="KEGG" id="pchm:VFPPC_18680"/>
<keyword evidence="2" id="KW-1185">Reference proteome</keyword>
<evidence type="ECO:0000313" key="2">
    <source>
        <dbReference type="Proteomes" id="UP000078397"/>
    </source>
</evidence>
<name>A0A219AS27_METCM</name>
<evidence type="ECO:0000313" key="1">
    <source>
        <dbReference type="EMBL" id="OWT43593.1"/>
    </source>
</evidence>
<gene>
    <name evidence="1" type="ORF">VFPPC_18680</name>
</gene>
<dbReference type="Proteomes" id="UP000078397">
    <property type="component" value="Unassembled WGS sequence"/>
</dbReference>